<evidence type="ECO:0000256" key="6">
    <source>
        <dbReference type="ARBA" id="ARBA00022741"/>
    </source>
</evidence>
<reference evidence="17 18" key="1">
    <citation type="journal article" date="2017" name="Gigascience">
        <title>Genome sequence of the small brown planthopper, Laodelphax striatellus.</title>
        <authorList>
            <person name="Zhu J."/>
            <person name="Jiang F."/>
            <person name="Wang X."/>
            <person name="Yang P."/>
            <person name="Bao Y."/>
            <person name="Zhao W."/>
            <person name="Wang W."/>
            <person name="Lu H."/>
            <person name="Wang Q."/>
            <person name="Cui N."/>
            <person name="Li J."/>
            <person name="Chen X."/>
            <person name="Luo L."/>
            <person name="Yu J."/>
            <person name="Kang L."/>
            <person name="Cui F."/>
        </authorList>
    </citation>
    <scope>NUCLEOTIDE SEQUENCE [LARGE SCALE GENOMIC DNA]</scope>
    <source>
        <strain evidence="17">Lst14</strain>
    </source>
</reference>
<keyword evidence="8" id="KW-0418">Kinase</keyword>
<comment type="caution">
    <text evidence="17">The sequence shown here is derived from an EMBL/GenBank/DDBJ whole genome shotgun (WGS) entry which is preliminary data.</text>
</comment>
<keyword evidence="10" id="KW-0539">Nucleus</keyword>
<dbReference type="GO" id="GO:0005737">
    <property type="term" value="C:cytoplasm"/>
    <property type="evidence" value="ECO:0007669"/>
    <property type="project" value="TreeGrafter"/>
</dbReference>
<comment type="subcellular location">
    <subcellularLocation>
        <location evidence="1">Nucleus</location>
    </subcellularLocation>
</comment>
<dbReference type="InterPro" id="IPR000719">
    <property type="entry name" value="Prot_kinase_dom"/>
</dbReference>
<proteinExistence type="inferred from homology"/>
<dbReference type="PROSITE" id="PS00108">
    <property type="entry name" value="PROTEIN_KINASE_ST"/>
    <property type="match status" value="1"/>
</dbReference>
<dbReference type="GO" id="GO:0006974">
    <property type="term" value="P:DNA damage response"/>
    <property type="evidence" value="ECO:0007669"/>
    <property type="project" value="UniProtKB-KW"/>
</dbReference>
<accession>A0A482X0K1</accession>
<keyword evidence="9 14" id="KW-0067">ATP-binding</keyword>
<dbReference type="InterPro" id="IPR017441">
    <property type="entry name" value="Protein_kinase_ATP_BS"/>
</dbReference>
<dbReference type="PROSITE" id="PS00107">
    <property type="entry name" value="PROTEIN_KINASE_ATP"/>
    <property type="match status" value="1"/>
</dbReference>
<feature type="binding site" evidence="14">
    <location>
        <position position="38"/>
    </location>
    <ligand>
        <name>ATP</name>
        <dbReference type="ChEBI" id="CHEBI:30616"/>
    </ligand>
</feature>
<comment type="catalytic activity">
    <reaction evidence="12">
        <text>L-threonyl-[protein] + ATP = O-phospho-L-threonyl-[protein] + ADP + H(+)</text>
        <dbReference type="Rhea" id="RHEA:46608"/>
        <dbReference type="Rhea" id="RHEA-COMP:11060"/>
        <dbReference type="Rhea" id="RHEA-COMP:11605"/>
        <dbReference type="ChEBI" id="CHEBI:15378"/>
        <dbReference type="ChEBI" id="CHEBI:30013"/>
        <dbReference type="ChEBI" id="CHEBI:30616"/>
        <dbReference type="ChEBI" id="CHEBI:61977"/>
        <dbReference type="ChEBI" id="CHEBI:456216"/>
        <dbReference type="EC" id="2.7.11.1"/>
    </reaction>
</comment>
<dbReference type="PROSITE" id="PS50011">
    <property type="entry name" value="PROTEIN_KINASE_DOM"/>
    <property type="match status" value="1"/>
</dbReference>
<keyword evidence="5" id="KW-0808">Transferase</keyword>
<evidence type="ECO:0000256" key="9">
    <source>
        <dbReference type="ARBA" id="ARBA00022840"/>
    </source>
</evidence>
<dbReference type="PANTHER" id="PTHR24346">
    <property type="entry name" value="MAP/MICROTUBULE AFFINITY-REGULATING KINASE"/>
    <property type="match status" value="1"/>
</dbReference>
<sequence length="466" mass="53431">MSKDFVEGWAILQTLGEGAYGEVQLIMNRSTEELVAVKVIDFEKHPEAKESVPKEVKIHKLLSNPHIIQCFGQRFDSNMGYIFLEYAPGGELFDRIEPDIGMPEADAQKYFTQLLSGVEFLHRHGIAHRDLKPENLLLDNKNNLKISDFGMATIFRISGRERLLDKQCGTLPYVAPEVILRPYTAEPADIWSCGIILVAMLAGELPWDKPSFNNKDFIAWKEGHYVSKTPWSKLDNLALSLIRRILVPLPSSRYTIAKIKKHRWYCKRVQKSGDFPVVEHRSKRLKTCGLLEDENDIFCHSQPNPVGLEDADEVDSTHTEWCQSNNMYSFSQPVQMDDLLVSTQQLSTQTFGSQNSMQKLVRRMTRFFVTVSTEEAMKCLIKKLDDLEFSWKKNGAGVVTISTVDKRKCNLVFKANIFSMDGDTLVDFRLSKGCGLEFKRCFLSIKKGLRRMIHSREYRRDEAMII</sequence>
<evidence type="ECO:0000256" key="10">
    <source>
        <dbReference type="ARBA" id="ARBA00023242"/>
    </source>
</evidence>
<dbReference type="Pfam" id="PF00069">
    <property type="entry name" value="Pkinase"/>
    <property type="match status" value="1"/>
</dbReference>
<dbReference type="FunFam" id="3.30.200.20:FF:000229">
    <property type="entry name" value="Serine/threonine-protein kinase Chk1"/>
    <property type="match status" value="1"/>
</dbReference>
<dbReference type="InParanoid" id="A0A482X0K1"/>
<dbReference type="FunCoup" id="A0A482X0K1">
    <property type="interactions" value="1443"/>
</dbReference>
<dbReference type="PANTHER" id="PTHR24346:SF107">
    <property type="entry name" value="SERINE_THREONINE-PROTEIN KINASE CHK1"/>
    <property type="match status" value="1"/>
</dbReference>
<dbReference type="Gene3D" id="3.30.200.20">
    <property type="entry name" value="Phosphorylase Kinase, domain 1"/>
    <property type="match status" value="1"/>
</dbReference>
<dbReference type="GO" id="GO:0005634">
    <property type="term" value="C:nucleus"/>
    <property type="evidence" value="ECO:0007669"/>
    <property type="project" value="UniProtKB-SubCell"/>
</dbReference>
<dbReference type="Gene3D" id="3.30.310.80">
    <property type="entry name" value="Kinase associated domain 1, KA1"/>
    <property type="match status" value="1"/>
</dbReference>
<dbReference type="SMART" id="SM00220">
    <property type="entry name" value="S_TKc"/>
    <property type="match status" value="1"/>
</dbReference>
<evidence type="ECO:0000313" key="17">
    <source>
        <dbReference type="EMBL" id="RZF39345.1"/>
    </source>
</evidence>
<evidence type="ECO:0000256" key="12">
    <source>
        <dbReference type="ARBA" id="ARBA00047899"/>
    </source>
</evidence>
<comment type="catalytic activity">
    <reaction evidence="13">
        <text>L-seryl-[protein] + ATP = O-phospho-L-seryl-[protein] + ADP + H(+)</text>
        <dbReference type="Rhea" id="RHEA:17989"/>
        <dbReference type="Rhea" id="RHEA-COMP:9863"/>
        <dbReference type="Rhea" id="RHEA-COMP:11604"/>
        <dbReference type="ChEBI" id="CHEBI:15378"/>
        <dbReference type="ChEBI" id="CHEBI:29999"/>
        <dbReference type="ChEBI" id="CHEBI:30616"/>
        <dbReference type="ChEBI" id="CHEBI:83421"/>
        <dbReference type="ChEBI" id="CHEBI:456216"/>
        <dbReference type="EC" id="2.7.11.1"/>
    </reaction>
</comment>
<dbReference type="GO" id="GO:0004674">
    <property type="term" value="F:protein serine/threonine kinase activity"/>
    <property type="evidence" value="ECO:0007669"/>
    <property type="project" value="UniProtKB-KW"/>
</dbReference>
<keyword evidence="7" id="KW-0227">DNA damage</keyword>
<keyword evidence="11" id="KW-0131">Cell cycle</keyword>
<dbReference type="OrthoDB" id="539158at2759"/>
<evidence type="ECO:0000256" key="11">
    <source>
        <dbReference type="ARBA" id="ARBA00023306"/>
    </source>
</evidence>
<name>A0A482X0K1_LAOST</name>
<evidence type="ECO:0000256" key="7">
    <source>
        <dbReference type="ARBA" id="ARBA00022763"/>
    </source>
</evidence>
<dbReference type="EMBL" id="QKKF02019844">
    <property type="protein sequence ID" value="RZF39345.1"/>
    <property type="molecule type" value="Genomic_DNA"/>
</dbReference>
<dbReference type="FunFam" id="1.10.510.10:FF:000301">
    <property type="entry name" value="Serine/threonine-protein kinase Chk1"/>
    <property type="match status" value="1"/>
</dbReference>
<keyword evidence="4 15" id="KW-0723">Serine/threonine-protein kinase</keyword>
<keyword evidence="18" id="KW-1185">Reference proteome</keyword>
<evidence type="ECO:0000256" key="4">
    <source>
        <dbReference type="ARBA" id="ARBA00022527"/>
    </source>
</evidence>
<dbReference type="GO" id="GO:0033314">
    <property type="term" value="P:mitotic DNA replication checkpoint signaling"/>
    <property type="evidence" value="ECO:0007669"/>
    <property type="project" value="UniProtKB-ARBA"/>
</dbReference>
<dbReference type="Gene3D" id="1.10.510.10">
    <property type="entry name" value="Transferase(Phosphotransferase) domain 1"/>
    <property type="match status" value="1"/>
</dbReference>
<gene>
    <name evidence="17" type="ORF">LSTR_LSTR000866</name>
</gene>
<dbReference type="AlphaFoldDB" id="A0A482X0K1"/>
<dbReference type="GO" id="GO:0005524">
    <property type="term" value="F:ATP binding"/>
    <property type="evidence" value="ECO:0007669"/>
    <property type="project" value="UniProtKB-UniRule"/>
</dbReference>
<dbReference type="EC" id="2.7.11.1" evidence="3"/>
<protein>
    <recommendedName>
        <fullName evidence="3">non-specific serine/threonine protein kinase</fullName>
        <ecNumber evidence="3">2.7.11.1</ecNumber>
    </recommendedName>
</protein>
<feature type="domain" description="Protein kinase" evidence="16">
    <location>
        <begin position="9"/>
        <end position="265"/>
    </location>
</feature>
<dbReference type="STRING" id="195883.A0A482X0K1"/>
<evidence type="ECO:0000256" key="2">
    <source>
        <dbReference type="ARBA" id="ARBA00010791"/>
    </source>
</evidence>
<dbReference type="InterPro" id="IPR011009">
    <property type="entry name" value="Kinase-like_dom_sf"/>
</dbReference>
<evidence type="ECO:0000256" key="1">
    <source>
        <dbReference type="ARBA" id="ARBA00004123"/>
    </source>
</evidence>
<evidence type="ECO:0000259" key="16">
    <source>
        <dbReference type="PROSITE" id="PS50011"/>
    </source>
</evidence>
<dbReference type="InterPro" id="IPR008271">
    <property type="entry name" value="Ser/Thr_kinase_AS"/>
</dbReference>
<evidence type="ECO:0000313" key="18">
    <source>
        <dbReference type="Proteomes" id="UP000291343"/>
    </source>
</evidence>
<evidence type="ECO:0000256" key="8">
    <source>
        <dbReference type="ARBA" id="ARBA00022777"/>
    </source>
</evidence>
<evidence type="ECO:0000256" key="5">
    <source>
        <dbReference type="ARBA" id="ARBA00022679"/>
    </source>
</evidence>
<evidence type="ECO:0000256" key="13">
    <source>
        <dbReference type="ARBA" id="ARBA00048679"/>
    </source>
</evidence>
<comment type="similarity">
    <text evidence="2">Belongs to the protein kinase superfamily. CAMK Ser/Thr protein kinase family. NIM1 subfamily.</text>
</comment>
<evidence type="ECO:0000256" key="14">
    <source>
        <dbReference type="PROSITE-ProRule" id="PRU10141"/>
    </source>
</evidence>
<dbReference type="SUPFAM" id="SSF56112">
    <property type="entry name" value="Protein kinase-like (PK-like)"/>
    <property type="match status" value="1"/>
</dbReference>
<organism evidence="17 18">
    <name type="scientific">Laodelphax striatellus</name>
    <name type="common">Small brown planthopper</name>
    <name type="synonym">Delphax striatella</name>
    <dbReference type="NCBI Taxonomy" id="195883"/>
    <lineage>
        <taxon>Eukaryota</taxon>
        <taxon>Metazoa</taxon>
        <taxon>Ecdysozoa</taxon>
        <taxon>Arthropoda</taxon>
        <taxon>Hexapoda</taxon>
        <taxon>Insecta</taxon>
        <taxon>Pterygota</taxon>
        <taxon>Neoptera</taxon>
        <taxon>Paraneoptera</taxon>
        <taxon>Hemiptera</taxon>
        <taxon>Auchenorrhyncha</taxon>
        <taxon>Fulgoroidea</taxon>
        <taxon>Delphacidae</taxon>
        <taxon>Criomorphinae</taxon>
        <taxon>Laodelphax</taxon>
    </lineage>
</organism>
<keyword evidence="6 14" id="KW-0547">Nucleotide-binding</keyword>
<evidence type="ECO:0000256" key="15">
    <source>
        <dbReference type="RuleBase" id="RU000304"/>
    </source>
</evidence>
<dbReference type="Proteomes" id="UP000291343">
    <property type="component" value="Unassembled WGS sequence"/>
</dbReference>
<dbReference type="SMR" id="A0A482X0K1"/>
<evidence type="ECO:0000256" key="3">
    <source>
        <dbReference type="ARBA" id="ARBA00012513"/>
    </source>
</evidence>